<name>A0ABR8XSF9_9BACL</name>
<protein>
    <recommendedName>
        <fullName evidence="3">DNA-binding protein</fullName>
    </recommendedName>
</protein>
<comment type="caution">
    <text evidence="1">The sequence shown here is derived from an EMBL/GenBank/DDBJ whole genome shotgun (WGS) entry which is preliminary data.</text>
</comment>
<proteinExistence type="predicted"/>
<evidence type="ECO:0000313" key="1">
    <source>
        <dbReference type="EMBL" id="MBD8034857.1"/>
    </source>
</evidence>
<gene>
    <name evidence="1" type="ORF">H9632_17490</name>
</gene>
<dbReference type="RefSeq" id="WP_191705342.1">
    <property type="nucleotide sequence ID" value="NZ_JACSPW010000025.1"/>
</dbReference>
<dbReference type="EMBL" id="JACSPW010000025">
    <property type="protein sequence ID" value="MBD8034857.1"/>
    <property type="molecule type" value="Genomic_DNA"/>
</dbReference>
<dbReference type="Proteomes" id="UP000600565">
    <property type="component" value="Unassembled WGS sequence"/>
</dbReference>
<reference evidence="1 2" key="1">
    <citation type="submission" date="2020-08" db="EMBL/GenBank/DDBJ databases">
        <title>A Genomic Blueprint of the Chicken Gut Microbiome.</title>
        <authorList>
            <person name="Gilroy R."/>
            <person name="Ravi A."/>
            <person name="Getino M."/>
            <person name="Pursley I."/>
            <person name="Horton D.L."/>
            <person name="Alikhan N.-F."/>
            <person name="Baker D."/>
            <person name="Gharbi K."/>
            <person name="Hall N."/>
            <person name="Watson M."/>
            <person name="Adriaenssens E.M."/>
            <person name="Foster-Nyarko E."/>
            <person name="Jarju S."/>
            <person name="Secka A."/>
            <person name="Antonio M."/>
            <person name="Oren A."/>
            <person name="Chaudhuri R."/>
            <person name="La Ragione R.M."/>
            <person name="Hildebrand F."/>
            <person name="Pallen M.J."/>
        </authorList>
    </citation>
    <scope>NUCLEOTIDE SEQUENCE [LARGE SCALE GENOMIC DNA]</scope>
    <source>
        <strain evidence="1 2">Sa1YVA6</strain>
    </source>
</reference>
<sequence>MGRKTVYTLLLEMIKYEQNFGAYWIYLALKKGYLQKEDDPSRIYEVPFTDEEIAEIREMNQRDVLGINRIKLYATSVSPTQYALYFAQTPYDAQMLHASIYGTKPTKWHSIYNQHKYTSIYHKETDEEIYMFVLKERVKEFPYYIGEVAVENVEEKSLVN</sequence>
<evidence type="ECO:0008006" key="3">
    <source>
        <dbReference type="Google" id="ProtNLM"/>
    </source>
</evidence>
<keyword evidence="2" id="KW-1185">Reference proteome</keyword>
<organism evidence="1 2">
    <name type="scientific">Solibacillus merdavium</name>
    <dbReference type="NCBI Taxonomy" id="2762218"/>
    <lineage>
        <taxon>Bacteria</taxon>
        <taxon>Bacillati</taxon>
        <taxon>Bacillota</taxon>
        <taxon>Bacilli</taxon>
        <taxon>Bacillales</taxon>
        <taxon>Caryophanaceae</taxon>
        <taxon>Solibacillus</taxon>
    </lineage>
</organism>
<accession>A0ABR8XSF9</accession>
<evidence type="ECO:0000313" key="2">
    <source>
        <dbReference type="Proteomes" id="UP000600565"/>
    </source>
</evidence>